<dbReference type="SUPFAM" id="SSF46955">
    <property type="entry name" value="Putative DNA-binding domain"/>
    <property type="match status" value="2"/>
</dbReference>
<sequence>MAGGVVRGELRPVDLARAVGVSAQTVRDCEASGVLPPARRTGSGQRRFTGRHLAALVAYRALAPGMGVMAAGEVLRVLHARGADAALEAVEAAFAEAHRERGAVREAARALAAVAAAAGAGGREVPAVLAGVRAREAEGPLRIGGVARLVGVRASALRVWERAGLVRPVRDPRTGYRVYGPEQVREVRVVSELRRGGYGLGQIAPVMEELRASGGGEALEGALRRREEGLAVRARALAAGVARLQDYLDLLEAEGS</sequence>
<gene>
    <name evidence="3" type="ORF">KGD84_15015</name>
</gene>
<evidence type="ECO:0000259" key="2">
    <source>
        <dbReference type="PROSITE" id="PS50937"/>
    </source>
</evidence>
<dbReference type="Proteomes" id="UP000676079">
    <property type="component" value="Chromosome"/>
</dbReference>
<dbReference type="Pfam" id="PF13411">
    <property type="entry name" value="MerR_1"/>
    <property type="match status" value="1"/>
</dbReference>
<dbReference type="SMART" id="SM00422">
    <property type="entry name" value="HTH_MERR"/>
    <property type="match status" value="2"/>
</dbReference>
<name>A0ABX8BWE0_9ACTN</name>
<dbReference type="Pfam" id="PF00376">
    <property type="entry name" value="MerR"/>
    <property type="match status" value="1"/>
</dbReference>
<evidence type="ECO:0000256" key="1">
    <source>
        <dbReference type="ARBA" id="ARBA00023125"/>
    </source>
</evidence>
<dbReference type="PROSITE" id="PS50937">
    <property type="entry name" value="HTH_MERR_2"/>
    <property type="match status" value="2"/>
</dbReference>
<dbReference type="InterPro" id="IPR047057">
    <property type="entry name" value="MerR_fam"/>
</dbReference>
<feature type="domain" description="HTH merR-type" evidence="2">
    <location>
        <begin position="15"/>
        <end position="77"/>
    </location>
</feature>
<dbReference type="InterPro" id="IPR009061">
    <property type="entry name" value="DNA-bd_dom_put_sf"/>
</dbReference>
<protein>
    <submittedName>
        <fullName evidence="3">MerR family transcriptional regulator</fullName>
    </submittedName>
</protein>
<evidence type="ECO:0000313" key="3">
    <source>
        <dbReference type="EMBL" id="QUX25432.1"/>
    </source>
</evidence>
<accession>A0ABX8BWE0</accession>
<dbReference type="InterPro" id="IPR000551">
    <property type="entry name" value="MerR-type_HTH_dom"/>
</dbReference>
<dbReference type="PANTHER" id="PTHR30204">
    <property type="entry name" value="REDOX-CYCLING DRUG-SENSING TRANSCRIPTIONAL ACTIVATOR SOXR"/>
    <property type="match status" value="1"/>
</dbReference>
<keyword evidence="1" id="KW-0238">DNA-binding</keyword>
<dbReference type="Gene3D" id="1.10.1660.10">
    <property type="match status" value="2"/>
</dbReference>
<dbReference type="PANTHER" id="PTHR30204:SF93">
    <property type="entry name" value="HTH MERR-TYPE DOMAIN-CONTAINING PROTEIN"/>
    <property type="match status" value="1"/>
</dbReference>
<dbReference type="RefSeq" id="WP_220560985.1">
    <property type="nucleotide sequence ID" value="NZ_CP074133.1"/>
</dbReference>
<evidence type="ECO:0000313" key="4">
    <source>
        <dbReference type="Proteomes" id="UP000676079"/>
    </source>
</evidence>
<dbReference type="EMBL" id="CP074133">
    <property type="protein sequence ID" value="QUX25432.1"/>
    <property type="molecule type" value="Genomic_DNA"/>
</dbReference>
<reference evidence="3 4" key="1">
    <citation type="submission" date="2021-05" db="EMBL/GenBank/DDBJ databases">
        <title>Direct Submission.</title>
        <authorList>
            <person name="Li K."/>
            <person name="Gao J."/>
        </authorList>
    </citation>
    <scope>NUCLEOTIDE SEQUENCE [LARGE SCALE GENOMIC DNA]</scope>
    <source>
        <strain evidence="3 4">Mg02</strain>
    </source>
</reference>
<organism evidence="3 4">
    <name type="scientific">Nocardiopsis changdeensis</name>
    <dbReference type="NCBI Taxonomy" id="2831969"/>
    <lineage>
        <taxon>Bacteria</taxon>
        <taxon>Bacillati</taxon>
        <taxon>Actinomycetota</taxon>
        <taxon>Actinomycetes</taxon>
        <taxon>Streptosporangiales</taxon>
        <taxon>Nocardiopsidaceae</taxon>
        <taxon>Nocardiopsis</taxon>
    </lineage>
</organism>
<feature type="domain" description="HTH merR-type" evidence="2">
    <location>
        <begin position="140"/>
        <end position="209"/>
    </location>
</feature>
<keyword evidence="4" id="KW-1185">Reference proteome</keyword>
<proteinExistence type="predicted"/>